<sequence length="202" mass="22157">MLLTSHFLSIMNLFRTLRGVALLGLAGAGLSGCLSAPSYSNTPEIEFTDVRVTRIPPPKPGDLTEVDLEFVLSFRDGDGDLGLDPEDLNNPPFNSTTGGHNGKGFGLNYFVQPYKKNPATGKFEFFLNPPPFGKVGEYDDRYPRLNGADGRAAPLKGELRHMVPFFLDGTVFNTGDVFRFEISILDRGLHESNKITTSEVTL</sequence>
<accession>A0ABU9LV17</accession>
<evidence type="ECO:0008006" key="3">
    <source>
        <dbReference type="Google" id="ProtNLM"/>
    </source>
</evidence>
<keyword evidence="2" id="KW-1185">Reference proteome</keyword>
<name>A0ABU9LV17_9BACT</name>
<gene>
    <name evidence="1" type="ORF">AAFH49_05090</name>
</gene>
<organism evidence="1 2">
    <name type="scientific">Hymenobacter segetis</name>
    <dbReference type="NCBI Taxonomy" id="2025509"/>
    <lineage>
        <taxon>Bacteria</taxon>
        <taxon>Pseudomonadati</taxon>
        <taxon>Bacteroidota</taxon>
        <taxon>Cytophagia</taxon>
        <taxon>Cytophagales</taxon>
        <taxon>Hymenobacteraceae</taxon>
        <taxon>Hymenobacter</taxon>
    </lineage>
</organism>
<comment type="caution">
    <text evidence="1">The sequence shown here is derived from an EMBL/GenBank/DDBJ whole genome shotgun (WGS) entry which is preliminary data.</text>
</comment>
<dbReference type="RefSeq" id="WP_342296420.1">
    <property type="nucleotide sequence ID" value="NZ_JBCEVZ010000007.1"/>
</dbReference>
<dbReference type="EMBL" id="JBCEVZ010000007">
    <property type="protein sequence ID" value="MEL5993573.1"/>
    <property type="molecule type" value="Genomic_DNA"/>
</dbReference>
<reference evidence="1 2" key="1">
    <citation type="journal article" date="2018" name="Arch. Microbiol.">
        <title>Hymenobacter segetis sp. nov., isolated from soil.</title>
        <authorList>
            <person name="Ten L.N."/>
            <person name="Lim S.J."/>
            <person name="Kim B.O."/>
            <person name="Kang I.K."/>
            <person name="Jung H.Y."/>
        </authorList>
    </citation>
    <scope>NUCLEOTIDE SEQUENCE [LARGE SCALE GENOMIC DNA]</scope>
    <source>
        <strain evidence="1 2">S7-3-11</strain>
    </source>
</reference>
<protein>
    <recommendedName>
        <fullName evidence="3">Lipoprotein</fullName>
    </recommendedName>
</protein>
<evidence type="ECO:0000313" key="2">
    <source>
        <dbReference type="Proteomes" id="UP001479606"/>
    </source>
</evidence>
<dbReference type="Proteomes" id="UP001479606">
    <property type="component" value="Unassembled WGS sequence"/>
</dbReference>
<proteinExistence type="predicted"/>
<evidence type="ECO:0000313" key="1">
    <source>
        <dbReference type="EMBL" id="MEL5993573.1"/>
    </source>
</evidence>